<evidence type="ECO:0000313" key="1">
    <source>
        <dbReference type="EMBL" id="KAI0038614.1"/>
    </source>
</evidence>
<proteinExistence type="predicted"/>
<evidence type="ECO:0000313" key="2">
    <source>
        <dbReference type="Proteomes" id="UP000814033"/>
    </source>
</evidence>
<name>A0ACB8R3D4_9AGAM</name>
<sequence length="539" mass="58908">METWNDEPQAVLARARRHTLSSPQLSRADRPRMTTRFSQAESELLARVFASPDVRALLLQKGKGKFDLSPTRIADIVVREYRDAFDAPFPAESEEAYQARRAAAHPKSHCRVEQKAAEMVEAHIARMTKAPDRIYNWVKNHTSKAPTRYRGIPRLPQPKHRTASVSGYTVYFKSDKKPAKRAGEGVGAYSARCSAAWHALSPEERAQWTATAAAAADTADSTSANDEHPPSQDGGNDDNDHAEWPNEVGVTEFQRAQYAESMPYDVARTLESWKVATGWVGMVMVRGIDAVGQVASAAHFVGKDSKDRNLRERLAANLKVSAEDINNSFVGFLNDVFQAHPGGSHPAAHNASNPLSKDAQDQIVAFSKAVLSGNLMPTGGDNSVRSPAASPPRTQSALPLPDNKDAPLANRRGKKPRQGPASGEWRQHGRGAPKPKAKAKPAPQADLAAAEPDAVTGAQTQAVSRPEREDERAVSSANTGRSRHVRTVMEKVRALDPKHLLLTERRRREALLEREEAGLQTGKRTGPPPGDSRPLKKKK</sequence>
<dbReference type="Proteomes" id="UP000814033">
    <property type="component" value="Unassembled WGS sequence"/>
</dbReference>
<reference evidence="1" key="1">
    <citation type="submission" date="2021-02" db="EMBL/GenBank/DDBJ databases">
        <authorList>
            <consortium name="DOE Joint Genome Institute"/>
            <person name="Ahrendt S."/>
            <person name="Looney B.P."/>
            <person name="Miyauchi S."/>
            <person name="Morin E."/>
            <person name="Drula E."/>
            <person name="Courty P.E."/>
            <person name="Chicoki N."/>
            <person name="Fauchery L."/>
            <person name="Kohler A."/>
            <person name="Kuo A."/>
            <person name="Labutti K."/>
            <person name="Pangilinan J."/>
            <person name="Lipzen A."/>
            <person name="Riley R."/>
            <person name="Andreopoulos W."/>
            <person name="He G."/>
            <person name="Johnson J."/>
            <person name="Barry K.W."/>
            <person name="Grigoriev I.V."/>
            <person name="Nagy L."/>
            <person name="Hibbett D."/>
            <person name="Henrissat B."/>
            <person name="Matheny P.B."/>
            <person name="Labbe J."/>
            <person name="Martin F."/>
        </authorList>
    </citation>
    <scope>NUCLEOTIDE SEQUENCE</scope>
    <source>
        <strain evidence="1">FP105234-sp</strain>
    </source>
</reference>
<dbReference type="EMBL" id="MU276453">
    <property type="protein sequence ID" value="KAI0038614.1"/>
    <property type="molecule type" value="Genomic_DNA"/>
</dbReference>
<accession>A0ACB8R3D4</accession>
<comment type="caution">
    <text evidence="1">The sequence shown here is derived from an EMBL/GenBank/DDBJ whole genome shotgun (WGS) entry which is preliminary data.</text>
</comment>
<protein>
    <submittedName>
        <fullName evidence="1">Uncharacterized protein</fullName>
    </submittedName>
</protein>
<keyword evidence="2" id="KW-1185">Reference proteome</keyword>
<gene>
    <name evidence="1" type="ORF">FA95DRAFT_1613247</name>
</gene>
<reference evidence="1" key="2">
    <citation type="journal article" date="2022" name="New Phytol.">
        <title>Evolutionary transition to the ectomycorrhizal habit in the genomes of a hyperdiverse lineage of mushroom-forming fungi.</title>
        <authorList>
            <person name="Looney B."/>
            <person name="Miyauchi S."/>
            <person name="Morin E."/>
            <person name="Drula E."/>
            <person name="Courty P.E."/>
            <person name="Kohler A."/>
            <person name="Kuo A."/>
            <person name="LaButti K."/>
            <person name="Pangilinan J."/>
            <person name="Lipzen A."/>
            <person name="Riley R."/>
            <person name="Andreopoulos W."/>
            <person name="He G."/>
            <person name="Johnson J."/>
            <person name="Nolan M."/>
            <person name="Tritt A."/>
            <person name="Barry K.W."/>
            <person name="Grigoriev I.V."/>
            <person name="Nagy L.G."/>
            <person name="Hibbett D."/>
            <person name="Henrissat B."/>
            <person name="Matheny P.B."/>
            <person name="Labbe J."/>
            <person name="Martin F.M."/>
        </authorList>
    </citation>
    <scope>NUCLEOTIDE SEQUENCE</scope>
    <source>
        <strain evidence="1">FP105234-sp</strain>
    </source>
</reference>
<organism evidence="1 2">
    <name type="scientific">Auriscalpium vulgare</name>
    <dbReference type="NCBI Taxonomy" id="40419"/>
    <lineage>
        <taxon>Eukaryota</taxon>
        <taxon>Fungi</taxon>
        <taxon>Dikarya</taxon>
        <taxon>Basidiomycota</taxon>
        <taxon>Agaricomycotina</taxon>
        <taxon>Agaricomycetes</taxon>
        <taxon>Russulales</taxon>
        <taxon>Auriscalpiaceae</taxon>
        <taxon>Auriscalpium</taxon>
    </lineage>
</organism>